<comment type="caution">
    <text evidence="1">The sequence shown here is derived from an EMBL/GenBank/DDBJ whole genome shotgun (WGS) entry which is preliminary data.</text>
</comment>
<name>A0A084U322_MALIO</name>
<dbReference type="EMBL" id="AWQU01000085">
    <property type="protein sequence ID" value="KFB07358.1"/>
    <property type="molecule type" value="Genomic_DNA"/>
</dbReference>
<gene>
    <name evidence="1" type="ORF">P271_191</name>
</gene>
<keyword evidence="1" id="KW-0238">DNA-binding</keyword>
<sequence length="89" mass="10189">MNLVAMIGIVEAIQKDKTITNIKLKVEKPFFETRDGLDGYYDNFNIELNNSIFKTDLKLIENGTLIGLKGRVRNQDDTLKLIAEKIQVF</sequence>
<accession>A0A084U322</accession>
<organism evidence="1 2">
    <name type="scientific">Malacoplasma iowae DK-CPA</name>
    <dbReference type="NCBI Taxonomy" id="1394179"/>
    <lineage>
        <taxon>Bacteria</taxon>
        <taxon>Bacillati</taxon>
        <taxon>Mycoplasmatota</taxon>
        <taxon>Mycoplasmoidales</taxon>
        <taxon>Mycoplasmoidaceae</taxon>
        <taxon>Malacoplasma</taxon>
    </lineage>
</organism>
<dbReference type="Proteomes" id="UP000028523">
    <property type="component" value="Unassembled WGS sequence"/>
</dbReference>
<evidence type="ECO:0000313" key="1">
    <source>
        <dbReference type="EMBL" id="KFB07358.1"/>
    </source>
</evidence>
<dbReference type="AlphaFoldDB" id="A0A084U322"/>
<keyword evidence="2" id="KW-1185">Reference proteome</keyword>
<proteinExistence type="predicted"/>
<dbReference type="GO" id="GO:0003677">
    <property type="term" value="F:DNA binding"/>
    <property type="evidence" value="ECO:0007669"/>
    <property type="project" value="UniProtKB-KW"/>
</dbReference>
<reference evidence="1 2" key="1">
    <citation type="journal article" date="2014" name="PLoS ONE">
        <title>Reduction of Hydrogen Peroxide Accumulation and Toxicity by a Catalase from Mycoplasma iowae.</title>
        <authorList>
            <person name="Pritchard R.E."/>
            <person name="Prassinos A.J."/>
            <person name="Osborne J.D."/>
            <person name="Raviv Z."/>
            <person name="Balish M.F."/>
        </authorList>
    </citation>
    <scope>NUCLEOTIDE SEQUENCE [LARGE SCALE GENOMIC DNA]</scope>
    <source>
        <strain evidence="1 2">DK-CPA</strain>
    </source>
</reference>
<protein>
    <submittedName>
        <fullName evidence="1">Putative single-stranded DNA-binding protein</fullName>
    </submittedName>
</protein>
<dbReference type="RefSeq" id="WP_004024672.1">
    <property type="nucleotide sequence ID" value="NZ_AWQU01000085.1"/>
</dbReference>
<evidence type="ECO:0000313" key="2">
    <source>
        <dbReference type="Proteomes" id="UP000028523"/>
    </source>
</evidence>
<dbReference type="GeneID" id="96866305"/>